<organism evidence="3 4">
    <name type="scientific">Pseudosulfitobacter pseudonitzschiae</name>
    <dbReference type="NCBI Taxonomy" id="1402135"/>
    <lineage>
        <taxon>Bacteria</taxon>
        <taxon>Pseudomonadati</taxon>
        <taxon>Pseudomonadota</taxon>
        <taxon>Alphaproteobacteria</taxon>
        <taxon>Rhodobacterales</taxon>
        <taxon>Roseobacteraceae</taxon>
        <taxon>Pseudosulfitobacter</taxon>
    </lineage>
</organism>
<dbReference type="EMBL" id="JAMD01000007">
    <property type="protein sequence ID" value="KEJ95329.1"/>
    <property type="molecule type" value="Genomic_DNA"/>
</dbReference>
<evidence type="ECO:0000313" key="4">
    <source>
        <dbReference type="Proteomes" id="UP000027746"/>
    </source>
</evidence>
<proteinExistence type="inferred from homology"/>
<feature type="chain" id="PRO_5001691998" description="Tripartite tricarboxylate transporter family receptor" evidence="2">
    <location>
        <begin position="28"/>
        <end position="324"/>
    </location>
</feature>
<dbReference type="InterPro" id="IPR005064">
    <property type="entry name" value="BUG"/>
</dbReference>
<evidence type="ECO:0000256" key="1">
    <source>
        <dbReference type="ARBA" id="ARBA00006987"/>
    </source>
</evidence>
<dbReference type="AlphaFoldDB" id="A0A073J012"/>
<dbReference type="PANTHER" id="PTHR42928">
    <property type="entry name" value="TRICARBOXYLATE-BINDING PROTEIN"/>
    <property type="match status" value="1"/>
</dbReference>
<evidence type="ECO:0000313" key="3">
    <source>
        <dbReference type="EMBL" id="KEJ95329.1"/>
    </source>
</evidence>
<reference evidence="3 4" key="1">
    <citation type="submission" date="2014-01" db="EMBL/GenBank/DDBJ databases">
        <title>Sulfitobacter sp. H3 (MCCC 1A00686) Genome Sequencing.</title>
        <authorList>
            <person name="Lai Q."/>
            <person name="Hong Z."/>
        </authorList>
    </citation>
    <scope>NUCLEOTIDE SEQUENCE [LARGE SCALE GENOMIC DNA]</scope>
    <source>
        <strain evidence="3 4">H3</strain>
    </source>
</reference>
<accession>A0A073J012</accession>
<name>A0A073J012_9RHOB</name>
<keyword evidence="2" id="KW-0732">Signal</keyword>
<evidence type="ECO:0000256" key="2">
    <source>
        <dbReference type="SAM" id="SignalP"/>
    </source>
</evidence>
<dbReference type="Proteomes" id="UP000027746">
    <property type="component" value="Unassembled WGS sequence"/>
</dbReference>
<feature type="signal peptide" evidence="2">
    <location>
        <begin position="1"/>
        <end position="27"/>
    </location>
</feature>
<dbReference type="SUPFAM" id="SSF53850">
    <property type="entry name" value="Periplasmic binding protein-like II"/>
    <property type="match status" value="1"/>
</dbReference>
<dbReference type="CDD" id="cd07012">
    <property type="entry name" value="PBP2_Bug_TTT"/>
    <property type="match status" value="1"/>
</dbReference>
<dbReference type="Pfam" id="PF03401">
    <property type="entry name" value="TctC"/>
    <property type="match status" value="1"/>
</dbReference>
<sequence>MKFINRRAVIAAAGAALALATPQFASAQSDEPITFVVPYGGGGLVDGMTRQIADLVSAELGVPVLVENKPGANGIIGSQYVASAKPDGQTFLIGATGPISLNVLLRPSLPYGLEDFDPVATMFSGPLTVTVPASLGVDTIDGLAEYAKETGRPLRYATLGPGSVTHLFGLIMQGELGVDMVDVAYRNNPSALVDLMGGQAELNFSTPISLLDHEKSGDIKMLAITTPERMDQFPDLPTTTELGYPNLESSFWFGLLAPAGTPSDITEKVGAAVQNAINDADFQQKMVNVGMIPQPGLADAMQAQLDTDMKVWGKVVKDNNITLE</sequence>
<dbReference type="OrthoDB" id="8970543at2"/>
<protein>
    <recommendedName>
        <fullName evidence="5">Tripartite tricarboxylate transporter family receptor</fullName>
    </recommendedName>
</protein>
<dbReference type="InterPro" id="IPR042100">
    <property type="entry name" value="Bug_dom1"/>
</dbReference>
<comment type="caution">
    <text evidence="3">The sequence shown here is derived from an EMBL/GenBank/DDBJ whole genome shotgun (WGS) entry which is preliminary data.</text>
</comment>
<dbReference type="PANTHER" id="PTHR42928:SF5">
    <property type="entry name" value="BLR1237 PROTEIN"/>
    <property type="match status" value="1"/>
</dbReference>
<dbReference type="Gene3D" id="3.40.190.150">
    <property type="entry name" value="Bordetella uptake gene, domain 1"/>
    <property type="match status" value="1"/>
</dbReference>
<evidence type="ECO:0008006" key="5">
    <source>
        <dbReference type="Google" id="ProtNLM"/>
    </source>
</evidence>
<dbReference type="PIRSF" id="PIRSF017082">
    <property type="entry name" value="YflP"/>
    <property type="match status" value="1"/>
</dbReference>
<gene>
    <name evidence="3" type="ORF">SUH3_22650</name>
</gene>
<dbReference type="Gene3D" id="3.40.190.10">
    <property type="entry name" value="Periplasmic binding protein-like II"/>
    <property type="match status" value="1"/>
</dbReference>
<comment type="similarity">
    <text evidence="1">Belongs to the UPF0065 (bug) family.</text>
</comment>
<keyword evidence="4" id="KW-1185">Reference proteome</keyword>